<dbReference type="AlphaFoldDB" id="A0A940DM71"/>
<dbReference type="Proteomes" id="UP000771749">
    <property type="component" value="Unassembled WGS sequence"/>
</dbReference>
<reference evidence="3" key="2">
    <citation type="journal article" date="2021" name="PeerJ">
        <title>Extensive microbial diversity within the chicken gut microbiome revealed by metagenomics and culture.</title>
        <authorList>
            <person name="Gilroy R."/>
            <person name="Ravi A."/>
            <person name="Getino M."/>
            <person name="Pursley I."/>
            <person name="Horton D.L."/>
            <person name="Alikhan N.F."/>
            <person name="Baker D."/>
            <person name="Gharbi K."/>
            <person name="Hall N."/>
            <person name="Watson M."/>
            <person name="Adriaenssens E.M."/>
            <person name="Foster-Nyarko E."/>
            <person name="Jarju S."/>
            <person name="Secka A."/>
            <person name="Antonio M."/>
            <person name="Oren A."/>
            <person name="Chaudhuri R.R."/>
            <person name="La Ragione R."/>
            <person name="Hildebrand F."/>
            <person name="Pallen M.J."/>
        </authorList>
    </citation>
    <scope>NUCLEOTIDE SEQUENCE</scope>
    <source>
        <strain evidence="3">F1-3629</strain>
    </source>
</reference>
<comment type="caution">
    <text evidence="3">The sequence shown here is derived from an EMBL/GenBank/DDBJ whole genome shotgun (WGS) entry which is preliminary data.</text>
</comment>
<feature type="signal peptide" evidence="1">
    <location>
        <begin position="1"/>
        <end position="19"/>
    </location>
</feature>
<name>A0A940DM71_9BACT</name>
<feature type="domain" description="BACON" evidence="2">
    <location>
        <begin position="65"/>
        <end position="112"/>
    </location>
</feature>
<dbReference type="EMBL" id="JADIMJ010000047">
    <property type="protein sequence ID" value="MBO8453672.1"/>
    <property type="molecule type" value="Genomic_DNA"/>
</dbReference>
<dbReference type="InterPro" id="IPR024361">
    <property type="entry name" value="BACON"/>
</dbReference>
<dbReference type="PROSITE" id="PS51257">
    <property type="entry name" value="PROKAR_LIPOPROTEIN"/>
    <property type="match status" value="1"/>
</dbReference>
<dbReference type="InterPro" id="IPR013783">
    <property type="entry name" value="Ig-like_fold"/>
</dbReference>
<gene>
    <name evidence="3" type="ORF">IAC07_02975</name>
</gene>
<feature type="domain" description="BACON" evidence="2">
    <location>
        <begin position="244"/>
        <end position="299"/>
    </location>
</feature>
<accession>A0A940DM71</accession>
<keyword evidence="1" id="KW-0732">Signal</keyword>
<protein>
    <recommendedName>
        <fullName evidence="2">BACON domain-containing protein</fullName>
    </recommendedName>
</protein>
<evidence type="ECO:0000259" key="2">
    <source>
        <dbReference type="Pfam" id="PF13004"/>
    </source>
</evidence>
<proteinExistence type="predicted"/>
<evidence type="ECO:0000313" key="4">
    <source>
        <dbReference type="Proteomes" id="UP000771749"/>
    </source>
</evidence>
<feature type="chain" id="PRO_5037254146" description="BACON domain-containing protein" evidence="1">
    <location>
        <begin position="20"/>
        <end position="493"/>
    </location>
</feature>
<evidence type="ECO:0000256" key="1">
    <source>
        <dbReference type="SAM" id="SignalP"/>
    </source>
</evidence>
<evidence type="ECO:0000313" key="3">
    <source>
        <dbReference type="EMBL" id="MBO8453672.1"/>
    </source>
</evidence>
<organism evidence="3 4">
    <name type="scientific">Candidatus Cryptobacteroides gallistercoris</name>
    <dbReference type="NCBI Taxonomy" id="2840765"/>
    <lineage>
        <taxon>Bacteria</taxon>
        <taxon>Pseudomonadati</taxon>
        <taxon>Bacteroidota</taxon>
        <taxon>Bacteroidia</taxon>
        <taxon>Bacteroidales</taxon>
        <taxon>Candidatus Cryptobacteroides</taxon>
    </lineage>
</organism>
<sequence length="493" mass="53081">MKFRYLIASLLAFALLAVGCTEEEMSSLKNIKVSNSYIGLPTEGGSESITLTAETDWTFNQDLMPDWLTVSPMNGGAGEFTVSFSADETFSNREVELQINAGEETQYLIVTQPADLSEVEYSTVKEVLDGTDGTIYFVEGTVTNIENTEYGNWWLQDETGSLYIYGTLDANGASKNFLSLGIAEGDRIKVHGPRTTYGTTVELVDVTVDELIKSLIKVEENEYELGKEAGEFTISASVSGDGVSVSADAEWLRFVGVAGSGENTTITIAYDENTDAAPREAVLTLSSASGENTSEVTVSVRQTGNMPETSTIATAVAGQGEYFAVEGTVSALCTRGFVLTDETASVLVYFGSSYDGAYSIGDKLKVVGEMGSYNHGAQFDSPDYVEVMEEGGDFEYPAAEELTGAEMDALLGQYPNNDDLVETKYVKITGQISISGNYYNLKVSGASEAQGSMYYPIKELGLDDMNGQTKTLYGYFTSISGGRFINLVVTSVE</sequence>
<dbReference type="Gene3D" id="2.60.40.10">
    <property type="entry name" value="Immunoglobulins"/>
    <property type="match status" value="2"/>
</dbReference>
<dbReference type="CDD" id="cd14948">
    <property type="entry name" value="BACON"/>
    <property type="match status" value="2"/>
</dbReference>
<dbReference type="Pfam" id="PF13004">
    <property type="entry name" value="BACON"/>
    <property type="match status" value="2"/>
</dbReference>
<reference evidence="3" key="1">
    <citation type="submission" date="2020-10" db="EMBL/GenBank/DDBJ databases">
        <authorList>
            <person name="Gilroy R."/>
        </authorList>
    </citation>
    <scope>NUCLEOTIDE SEQUENCE</scope>
    <source>
        <strain evidence="3">F1-3629</strain>
    </source>
</reference>